<keyword evidence="1" id="KW-0472">Membrane</keyword>
<evidence type="ECO:0000313" key="3">
    <source>
        <dbReference type="EMBL" id="RJE24341.1"/>
    </source>
</evidence>
<feature type="transmembrane region" description="Helical" evidence="1">
    <location>
        <begin position="420"/>
        <end position="444"/>
    </location>
</feature>
<comment type="caution">
    <text evidence="3">The sequence shown here is derived from an EMBL/GenBank/DDBJ whole genome shotgun (WGS) entry which is preliminary data.</text>
</comment>
<dbReference type="GO" id="GO:0016491">
    <property type="term" value="F:oxidoreductase activity"/>
    <property type="evidence" value="ECO:0007669"/>
    <property type="project" value="InterPro"/>
</dbReference>
<gene>
    <name evidence="3" type="ORF">PHISCL_03346</name>
</gene>
<organism evidence="3 4">
    <name type="scientific">Aspergillus sclerotialis</name>
    <dbReference type="NCBI Taxonomy" id="2070753"/>
    <lineage>
        <taxon>Eukaryota</taxon>
        <taxon>Fungi</taxon>
        <taxon>Dikarya</taxon>
        <taxon>Ascomycota</taxon>
        <taxon>Pezizomycotina</taxon>
        <taxon>Eurotiomycetes</taxon>
        <taxon>Eurotiomycetidae</taxon>
        <taxon>Eurotiales</taxon>
        <taxon>Aspergillaceae</taxon>
        <taxon>Aspergillus</taxon>
        <taxon>Aspergillus subgen. Polypaecilum</taxon>
    </lineage>
</organism>
<dbReference type="Pfam" id="PF09995">
    <property type="entry name" value="MPAB_Lcp_cat"/>
    <property type="match status" value="1"/>
</dbReference>
<evidence type="ECO:0000313" key="4">
    <source>
        <dbReference type="Proteomes" id="UP000266188"/>
    </source>
</evidence>
<sequence length="478" mass="54825">MVLSRKTHLEERNCWGHKFLWTDLHESKNQLRRKIYTYDSLADECLLRLNNISPKESPREGDGKPSRDLYALLRNHSDEDTKLKRLWTQVNTIPEWVDWEQIKRGQEVFYRYGLPILNTLNFESLLGGMGSGRVVETLSRTGGFSTYVARRRMFETLQYVLQVTSSVESIKPDGDGHASSVRVRLLHAAVRQRILELAKEQPEYFDVEKLGVPINDLDSIGTIHTFSTAVVWLGLPRQGIWLREQEIDDYIALWRLVAHYQGTATESLESKAKARAMMESLLASEFNPTDMSKILAKNIILSLENTAPSYSSKEFMEAMARRLNGDQLSDSLDIPRPGIYYRALIYGYCIVVMAFAYAVRLFPSLDQNFIEIRRKRYHKIVMDKETGLGGETIFEFKHIPKLTRTTRLGKRRISTREKHGLETLALIGLFGAAGAVAIFSFWTITLLRYLDLGPVFVGDVLNYLKMSQSRLLFLGDLL</sequence>
<dbReference type="STRING" id="2070753.A0A3A3A4Q8"/>
<feature type="transmembrane region" description="Helical" evidence="1">
    <location>
        <begin position="339"/>
        <end position="359"/>
    </location>
</feature>
<accession>A0A3A3A4Q8</accession>
<dbReference type="EMBL" id="MVGC01000085">
    <property type="protein sequence ID" value="RJE24341.1"/>
    <property type="molecule type" value="Genomic_DNA"/>
</dbReference>
<keyword evidence="4" id="KW-1185">Reference proteome</keyword>
<dbReference type="AlphaFoldDB" id="A0A3A3A4Q8"/>
<keyword evidence="1" id="KW-1133">Transmembrane helix</keyword>
<dbReference type="PANTHER" id="PTHR37539:SF1">
    <property type="entry name" value="ER-BOUND OXYGENASE MPAB_MPAB'_RUBBER OXYGENASE CATALYTIC DOMAIN-CONTAINING PROTEIN"/>
    <property type="match status" value="1"/>
</dbReference>
<dbReference type="Proteomes" id="UP000266188">
    <property type="component" value="Unassembled WGS sequence"/>
</dbReference>
<name>A0A3A3A4Q8_9EURO</name>
<feature type="domain" description="ER-bound oxygenase mpaB/mpaB'/Rubber oxygenase catalytic" evidence="2">
    <location>
        <begin position="135"/>
        <end position="337"/>
    </location>
</feature>
<dbReference type="OrthoDB" id="6361347at2759"/>
<dbReference type="PANTHER" id="PTHR37539">
    <property type="entry name" value="SECRETED PROTEIN-RELATED"/>
    <property type="match status" value="1"/>
</dbReference>
<evidence type="ECO:0000259" key="2">
    <source>
        <dbReference type="Pfam" id="PF09995"/>
    </source>
</evidence>
<dbReference type="InterPro" id="IPR037473">
    <property type="entry name" value="Lcp-like"/>
</dbReference>
<proteinExistence type="predicted"/>
<evidence type="ECO:0000256" key="1">
    <source>
        <dbReference type="SAM" id="Phobius"/>
    </source>
</evidence>
<protein>
    <recommendedName>
        <fullName evidence="2">ER-bound oxygenase mpaB/mpaB'/Rubber oxygenase catalytic domain-containing protein</fullName>
    </recommendedName>
</protein>
<dbReference type="InterPro" id="IPR018713">
    <property type="entry name" value="MPAB/Lcp_cat_dom"/>
</dbReference>
<keyword evidence="1" id="KW-0812">Transmembrane</keyword>
<reference evidence="4" key="1">
    <citation type="submission" date="2017-02" db="EMBL/GenBank/DDBJ databases">
        <authorList>
            <person name="Tafer H."/>
            <person name="Lopandic K."/>
        </authorList>
    </citation>
    <scope>NUCLEOTIDE SEQUENCE [LARGE SCALE GENOMIC DNA]</scope>
    <source>
        <strain evidence="4">CBS 366.77</strain>
    </source>
</reference>